<evidence type="ECO:0000256" key="1">
    <source>
        <dbReference type="ARBA" id="ARBA00008520"/>
    </source>
</evidence>
<name>A0A402ATQ5_9CHLR</name>
<evidence type="ECO:0000313" key="5">
    <source>
        <dbReference type="Proteomes" id="UP000287188"/>
    </source>
</evidence>
<protein>
    <recommendedName>
        <fullName evidence="6">ABC transporter substrate-binding protein</fullName>
    </recommendedName>
</protein>
<dbReference type="Gene3D" id="3.40.190.10">
    <property type="entry name" value="Periplasmic binding protein-like II"/>
    <property type="match status" value="2"/>
</dbReference>
<evidence type="ECO:0000256" key="2">
    <source>
        <dbReference type="ARBA" id="ARBA00022448"/>
    </source>
</evidence>
<accession>A0A402ATQ5</accession>
<comment type="similarity">
    <text evidence="1">Belongs to the bacterial solute-binding protein 1 family.</text>
</comment>
<evidence type="ECO:0000256" key="3">
    <source>
        <dbReference type="ARBA" id="ARBA00022729"/>
    </source>
</evidence>
<dbReference type="AlphaFoldDB" id="A0A402ATQ5"/>
<gene>
    <name evidence="4" type="ORF">KDK_62130</name>
</gene>
<evidence type="ECO:0008006" key="6">
    <source>
        <dbReference type="Google" id="ProtNLM"/>
    </source>
</evidence>
<keyword evidence="5" id="KW-1185">Reference proteome</keyword>
<dbReference type="SUPFAM" id="SSF53850">
    <property type="entry name" value="Periplasmic binding protein-like II"/>
    <property type="match status" value="1"/>
</dbReference>
<proteinExistence type="inferred from homology"/>
<keyword evidence="3" id="KW-0732">Signal</keyword>
<evidence type="ECO:0000313" key="4">
    <source>
        <dbReference type="EMBL" id="GCE22413.1"/>
    </source>
</evidence>
<keyword evidence="2" id="KW-0813">Transport</keyword>
<reference evidence="5" key="1">
    <citation type="submission" date="2018-12" db="EMBL/GenBank/DDBJ databases">
        <title>Tengunoibacter tsumagoiensis gen. nov., sp. nov., Dictyobacter kobayashii sp. nov., D. alpinus sp. nov., and D. joshuensis sp. nov. and description of Dictyobacteraceae fam. nov. within the order Ktedonobacterales isolated from Tengu-no-mugimeshi.</title>
        <authorList>
            <person name="Wang C.M."/>
            <person name="Zheng Y."/>
            <person name="Sakai Y."/>
            <person name="Toyoda A."/>
            <person name="Minakuchi Y."/>
            <person name="Abe K."/>
            <person name="Yokota A."/>
            <person name="Yabe S."/>
        </authorList>
    </citation>
    <scope>NUCLEOTIDE SEQUENCE [LARGE SCALE GENOMIC DNA]</scope>
    <source>
        <strain evidence="5">Uno11</strain>
    </source>
</reference>
<dbReference type="GO" id="GO:0042956">
    <property type="term" value="P:maltodextrin transmembrane transport"/>
    <property type="evidence" value="ECO:0007669"/>
    <property type="project" value="TreeGrafter"/>
</dbReference>
<organism evidence="4 5">
    <name type="scientific">Dictyobacter kobayashii</name>
    <dbReference type="NCBI Taxonomy" id="2014872"/>
    <lineage>
        <taxon>Bacteria</taxon>
        <taxon>Bacillati</taxon>
        <taxon>Chloroflexota</taxon>
        <taxon>Ktedonobacteria</taxon>
        <taxon>Ktedonobacterales</taxon>
        <taxon>Dictyobacteraceae</taxon>
        <taxon>Dictyobacter</taxon>
    </lineage>
</organism>
<dbReference type="Proteomes" id="UP000287188">
    <property type="component" value="Unassembled WGS sequence"/>
</dbReference>
<dbReference type="EMBL" id="BIFS01000002">
    <property type="protein sequence ID" value="GCE22413.1"/>
    <property type="molecule type" value="Genomic_DNA"/>
</dbReference>
<dbReference type="InterPro" id="IPR006059">
    <property type="entry name" value="SBP"/>
</dbReference>
<comment type="caution">
    <text evidence="4">The sequence shown here is derived from an EMBL/GenBank/DDBJ whole genome shotgun (WGS) entry which is preliminary data.</text>
</comment>
<dbReference type="Pfam" id="PF13416">
    <property type="entry name" value="SBP_bac_8"/>
    <property type="match status" value="1"/>
</dbReference>
<dbReference type="PANTHER" id="PTHR30061:SF50">
    <property type="entry name" value="MALTOSE_MALTODEXTRIN-BINDING PERIPLASMIC PROTEIN"/>
    <property type="match status" value="1"/>
</dbReference>
<sequence length="251" mass="27227">MFKQAGVTPPTNWDELRSAAAKLTRNNVYGLSMSLVKSEEGTFQFLPFVWEAGADLDSIDSPPAVSALQLLVDLMKQGQLSRESLNWTQQDAITQFISQKAAMCINGPWNLPPTKQGAKFQWGVVPLPKGTQAASILGGENWAIAATSSHVQEAFDFLKWTQTPQPLKNYIVTDVRLPSRKDLGADPVFQQDPNLAVFVTGLASAKPRAYGPNYPKISNAIQQAFQSALSGQLTADVALKQASGIIKPLLS</sequence>
<dbReference type="GO" id="GO:0015768">
    <property type="term" value="P:maltose transport"/>
    <property type="evidence" value="ECO:0007669"/>
    <property type="project" value="TreeGrafter"/>
</dbReference>
<dbReference type="GO" id="GO:1901982">
    <property type="term" value="F:maltose binding"/>
    <property type="evidence" value="ECO:0007669"/>
    <property type="project" value="TreeGrafter"/>
</dbReference>
<dbReference type="PANTHER" id="PTHR30061">
    <property type="entry name" value="MALTOSE-BINDING PERIPLASMIC PROTEIN"/>
    <property type="match status" value="1"/>
</dbReference>
<dbReference type="GO" id="GO:0055052">
    <property type="term" value="C:ATP-binding cassette (ABC) transporter complex, substrate-binding subunit-containing"/>
    <property type="evidence" value="ECO:0007669"/>
    <property type="project" value="TreeGrafter"/>
</dbReference>